<dbReference type="InterPro" id="IPR011528">
    <property type="entry name" value="NERD"/>
</dbReference>
<dbReference type="EMBL" id="CP061539">
    <property type="protein sequence ID" value="QNV36819.1"/>
    <property type="molecule type" value="Genomic_DNA"/>
</dbReference>
<evidence type="ECO:0000313" key="3">
    <source>
        <dbReference type="Proteomes" id="UP000516404"/>
    </source>
</evidence>
<name>A0A7H2BAX3_9MICC</name>
<proteinExistence type="predicted"/>
<accession>A0A7H2BAX3</accession>
<evidence type="ECO:0000259" key="1">
    <source>
        <dbReference type="Pfam" id="PF08378"/>
    </source>
</evidence>
<sequence>MTSPQKYSRILQTDMPVHTGERAFAIQLLDCLPDEAKVWFSLQLPGCKEIDALLLHPMHGCILIEVKSKPLDMVEHFNIHTCQLTGQNSSIHPLKQALHAVYPLKQKFEDYGYRAPWIRSTAALPLISRRDFSRKFNPLPNEQSAINDQINGMIFAEDLCAKEHFEDCLLRMVTTPPIGFAPIKLKFDFEETFKNLSKVLDTEKRNTERNSPQERIQSVGQFQIQPNRPRKDTIKNFTAPGNRGAVVINGLPGAGKTQALLDIAVSHAEAGRNSLFVCYNKVLATRFRQDMEALETVSAETKGRVLIADIYDLHNALNDEFMKATYEKFFETVCVDESQDLYHYGVRQDLLKLIDDVVAENAEWFFAYGRDQELYGTAPERVLNALENSDNVQELRRPARSATDSFRESVFSQVGFDYGFDPVKAETAAKDMLRRIQGDETLSDNTYRQALQSIQVTKFSRDTDVREYEKLLIDELQKVEALGAPQDLMLLFPRTDRDSTGRELVVQALQNLDIPYLDQVIPGNRRERLAPGHLRLVTVHSSRGLQATRTILFAPHLISANQQCEDSTVWNSTVPYIALSRAMNGTHIVEFTDEEPSGFQSYVNNCREAYGQQLLKQLMG</sequence>
<reference evidence="2 3" key="1">
    <citation type="submission" date="2020-09" db="EMBL/GenBank/DDBJ databases">
        <title>Investigation of environmental microbes.</title>
        <authorList>
            <person name="Ou Y."/>
            <person name="Kang Q."/>
        </authorList>
    </citation>
    <scope>NUCLEOTIDE SEQUENCE [LARGE SCALE GENOMIC DNA]</scope>
    <source>
        <strain evidence="2 3">KJZ-14</strain>
    </source>
</reference>
<gene>
    <name evidence="2" type="ORF">IDM49_05925</name>
</gene>
<keyword evidence="2" id="KW-0378">Hydrolase</keyword>
<dbReference type="InterPro" id="IPR027417">
    <property type="entry name" value="P-loop_NTPase"/>
</dbReference>
<protein>
    <submittedName>
        <fullName evidence="2">NERD domain-containing protein/DEAD/DEAH box helicase</fullName>
    </submittedName>
</protein>
<feature type="domain" description="NERD" evidence="1">
    <location>
        <begin position="19"/>
        <end position="121"/>
    </location>
</feature>
<keyword evidence="2" id="KW-0347">Helicase</keyword>
<keyword evidence="2" id="KW-0547">Nucleotide-binding</keyword>
<evidence type="ECO:0000313" key="2">
    <source>
        <dbReference type="EMBL" id="QNV36819.1"/>
    </source>
</evidence>
<organism evidence="2 3">
    <name type="scientific">Rothia terrae</name>
    <dbReference type="NCBI Taxonomy" id="396015"/>
    <lineage>
        <taxon>Bacteria</taxon>
        <taxon>Bacillati</taxon>
        <taxon>Actinomycetota</taxon>
        <taxon>Actinomycetes</taxon>
        <taxon>Micrococcales</taxon>
        <taxon>Micrococcaceae</taxon>
        <taxon>Rothia</taxon>
    </lineage>
</organism>
<dbReference type="SUPFAM" id="SSF52540">
    <property type="entry name" value="P-loop containing nucleoside triphosphate hydrolases"/>
    <property type="match status" value="1"/>
</dbReference>
<dbReference type="KEGG" id="rter:IDM49_05925"/>
<dbReference type="Pfam" id="PF08378">
    <property type="entry name" value="NERD"/>
    <property type="match status" value="1"/>
</dbReference>
<keyword evidence="2" id="KW-0067">ATP-binding</keyword>
<dbReference type="AlphaFoldDB" id="A0A7H2BAX3"/>
<dbReference type="RefSeq" id="WP_190723861.1">
    <property type="nucleotide sequence ID" value="NZ_CP061539.1"/>
</dbReference>
<dbReference type="Gene3D" id="3.40.50.300">
    <property type="entry name" value="P-loop containing nucleotide triphosphate hydrolases"/>
    <property type="match status" value="2"/>
</dbReference>
<dbReference type="Proteomes" id="UP000516404">
    <property type="component" value="Chromosome"/>
</dbReference>
<dbReference type="GO" id="GO:0004386">
    <property type="term" value="F:helicase activity"/>
    <property type="evidence" value="ECO:0007669"/>
    <property type="project" value="UniProtKB-KW"/>
</dbReference>
<dbReference type="GeneID" id="96623768"/>
<keyword evidence="3" id="KW-1185">Reference proteome</keyword>